<name>A0ABW4LCU5_9MICO</name>
<reference evidence="3" key="1">
    <citation type="journal article" date="2019" name="Int. J. Syst. Evol. Microbiol.">
        <title>The Global Catalogue of Microorganisms (GCM) 10K type strain sequencing project: providing services to taxonomists for standard genome sequencing and annotation.</title>
        <authorList>
            <consortium name="The Broad Institute Genomics Platform"/>
            <consortium name="The Broad Institute Genome Sequencing Center for Infectious Disease"/>
            <person name="Wu L."/>
            <person name="Ma J."/>
        </authorList>
    </citation>
    <scope>NUCLEOTIDE SEQUENCE [LARGE SCALE GENOMIC DNA]</scope>
    <source>
        <strain evidence="3">CGMCC 1.12471</strain>
    </source>
</reference>
<dbReference type="PANTHER" id="PTHR21310">
    <property type="entry name" value="AMINOGLYCOSIDE PHOSPHOTRANSFERASE-RELATED-RELATED"/>
    <property type="match status" value="1"/>
</dbReference>
<evidence type="ECO:0000259" key="1">
    <source>
        <dbReference type="Pfam" id="PF01636"/>
    </source>
</evidence>
<dbReference type="InterPro" id="IPR011009">
    <property type="entry name" value="Kinase-like_dom_sf"/>
</dbReference>
<dbReference type="EMBL" id="JBHUEA010000003">
    <property type="protein sequence ID" value="MFD1720613.1"/>
    <property type="molecule type" value="Genomic_DNA"/>
</dbReference>
<dbReference type="Pfam" id="PF01636">
    <property type="entry name" value="APH"/>
    <property type="match status" value="1"/>
</dbReference>
<sequence>MTDVEVVVVHRARATLRVGDLFLKVDPDDAGIDREVAAMALAPVPVPRIAWRRSPVLALTAVPGTALGRLGAPSPASDAAWRATGAAVRALHDAPLPAWSGATRAETAARLDAECAALVEERVLPAALVAANRERAAAALRAWRPVFAHGDLQLEHVFVEGDRVTGVIDWSGAGVGDANADLAVLTLGHEERLASVLEGYGGADADVVRAWWSLRSLIAVRWLLAHGFDPFMPGAEVDVLKAQA</sequence>
<dbReference type="PANTHER" id="PTHR21310:SF40">
    <property type="entry name" value="AMINOGLYCOSIDE PHOSPHOTRANSFERASE DOMAIN-CONTAINING PROTEIN-RELATED"/>
    <property type="match status" value="1"/>
</dbReference>
<dbReference type="Proteomes" id="UP001597347">
    <property type="component" value="Unassembled WGS sequence"/>
</dbReference>
<accession>A0ABW4LCU5</accession>
<dbReference type="Gene3D" id="3.90.1200.10">
    <property type="match status" value="1"/>
</dbReference>
<dbReference type="EC" id="2.7.1.-" evidence="2"/>
<keyword evidence="3" id="KW-1185">Reference proteome</keyword>
<comment type="caution">
    <text evidence="2">The sequence shown here is derived from an EMBL/GenBank/DDBJ whole genome shotgun (WGS) entry which is preliminary data.</text>
</comment>
<dbReference type="InterPro" id="IPR002575">
    <property type="entry name" value="Aminoglycoside_PTrfase"/>
</dbReference>
<evidence type="ECO:0000313" key="3">
    <source>
        <dbReference type="Proteomes" id="UP001597347"/>
    </source>
</evidence>
<evidence type="ECO:0000313" key="2">
    <source>
        <dbReference type="EMBL" id="MFD1720613.1"/>
    </source>
</evidence>
<feature type="domain" description="Aminoglycoside phosphotransferase" evidence="1">
    <location>
        <begin position="17"/>
        <end position="209"/>
    </location>
</feature>
<protein>
    <submittedName>
        <fullName evidence="2">Aminoglycoside phosphotransferase family protein</fullName>
        <ecNumber evidence="2">2.7.1.-</ecNumber>
    </submittedName>
</protein>
<dbReference type="RefSeq" id="WP_377932095.1">
    <property type="nucleotide sequence ID" value="NZ_JBHUEA010000003.1"/>
</dbReference>
<organism evidence="2 3">
    <name type="scientific">Amnibacterium endophyticum</name>
    <dbReference type="NCBI Taxonomy" id="2109337"/>
    <lineage>
        <taxon>Bacteria</taxon>
        <taxon>Bacillati</taxon>
        <taxon>Actinomycetota</taxon>
        <taxon>Actinomycetes</taxon>
        <taxon>Micrococcales</taxon>
        <taxon>Microbacteriaceae</taxon>
        <taxon>Amnibacterium</taxon>
    </lineage>
</organism>
<gene>
    <name evidence="2" type="ORF">ACFSBI_03555</name>
</gene>
<proteinExistence type="predicted"/>
<dbReference type="InterPro" id="IPR051678">
    <property type="entry name" value="AGP_Transferase"/>
</dbReference>
<dbReference type="GO" id="GO:0016740">
    <property type="term" value="F:transferase activity"/>
    <property type="evidence" value="ECO:0007669"/>
    <property type="project" value="UniProtKB-KW"/>
</dbReference>
<dbReference type="SUPFAM" id="SSF56112">
    <property type="entry name" value="Protein kinase-like (PK-like)"/>
    <property type="match status" value="1"/>
</dbReference>
<keyword evidence="2" id="KW-0808">Transferase</keyword>